<dbReference type="eggNOG" id="ENOG502QSYI">
    <property type="taxonomic scope" value="Eukaryota"/>
</dbReference>
<dbReference type="SUPFAM" id="SSF53474">
    <property type="entry name" value="alpha/beta-Hydrolases"/>
    <property type="match status" value="1"/>
</dbReference>
<feature type="domain" description="T6SS Phospholipase effector Tle1-like catalytic" evidence="1">
    <location>
        <begin position="3"/>
        <end position="194"/>
    </location>
</feature>
<dbReference type="AlphaFoldDB" id="R8BEE9"/>
<dbReference type="EMBL" id="KB933264">
    <property type="protein sequence ID" value="EON97673.1"/>
    <property type="molecule type" value="Genomic_DNA"/>
</dbReference>
<dbReference type="PANTHER" id="PTHR33840">
    <property type="match status" value="1"/>
</dbReference>
<evidence type="ECO:0000313" key="3">
    <source>
        <dbReference type="Proteomes" id="UP000014074"/>
    </source>
</evidence>
<organism evidence="2 3">
    <name type="scientific">Phaeoacremonium minimum (strain UCR-PA7)</name>
    <name type="common">Esca disease fungus</name>
    <name type="synonym">Togninia minima</name>
    <dbReference type="NCBI Taxonomy" id="1286976"/>
    <lineage>
        <taxon>Eukaryota</taxon>
        <taxon>Fungi</taxon>
        <taxon>Dikarya</taxon>
        <taxon>Ascomycota</taxon>
        <taxon>Pezizomycotina</taxon>
        <taxon>Sordariomycetes</taxon>
        <taxon>Sordariomycetidae</taxon>
        <taxon>Togniniales</taxon>
        <taxon>Togniniaceae</taxon>
        <taxon>Phaeoacremonium</taxon>
    </lineage>
</organism>
<accession>R8BEE9</accession>
<dbReference type="PANTHER" id="PTHR33840:SF1">
    <property type="entry name" value="TLE1 PHOSPHOLIPASE DOMAIN-CONTAINING PROTEIN"/>
    <property type="match status" value="1"/>
</dbReference>
<keyword evidence="3" id="KW-1185">Reference proteome</keyword>
<dbReference type="Pfam" id="PF09994">
    <property type="entry name" value="T6SS_Tle1-like_cat"/>
    <property type="match status" value="1"/>
</dbReference>
<evidence type="ECO:0000313" key="2">
    <source>
        <dbReference type="EMBL" id="EON97673.1"/>
    </source>
</evidence>
<evidence type="ECO:0000259" key="1">
    <source>
        <dbReference type="Pfam" id="PF09994"/>
    </source>
</evidence>
<dbReference type="InterPro" id="IPR018712">
    <property type="entry name" value="Tle1-like_cat"/>
</dbReference>
<dbReference type="Proteomes" id="UP000014074">
    <property type="component" value="Unassembled WGS sequence"/>
</dbReference>
<dbReference type="GeneID" id="19327506"/>
<gene>
    <name evidence="2" type="ORF">UCRPA7_6810</name>
</gene>
<sequence length="196" mass="22408">MKSIEENVRAAHTFLSKHYGNASDSEIILVGFSRGALTARVLAALINDVGLLSEKGLRHHELIFTHWAARRQQWKDEPENDRLVVEAIRKRFAPDTFLFQDGRQIHIKAVAVWDTVQSLGWKQVFQNVLPWLATEGEEQRFAFVRNRLPSNVENAFQALALNEHRRNFQAVIWDAEGAASSLMKQCWFAGYHSDPA</sequence>
<proteinExistence type="predicted"/>
<dbReference type="OrthoDB" id="59699at2759"/>
<dbReference type="KEGG" id="tmn:UCRPA7_6810"/>
<dbReference type="InterPro" id="IPR029058">
    <property type="entry name" value="AB_hydrolase_fold"/>
</dbReference>
<dbReference type="RefSeq" id="XP_007917537.1">
    <property type="nucleotide sequence ID" value="XM_007919346.1"/>
</dbReference>
<dbReference type="HOGENOM" id="CLU_1391112_0_0_1"/>
<name>R8BEE9_PHAM7</name>
<reference evidence="3" key="1">
    <citation type="journal article" date="2013" name="Genome Announc.">
        <title>Draft genome sequence of the ascomycete Phaeoacremonium aleophilum strain UCR-PA7, a causal agent of the esca disease complex in grapevines.</title>
        <authorList>
            <person name="Blanco-Ulate B."/>
            <person name="Rolshausen P."/>
            <person name="Cantu D."/>
        </authorList>
    </citation>
    <scope>NUCLEOTIDE SEQUENCE [LARGE SCALE GENOMIC DNA]</scope>
    <source>
        <strain evidence="3">UCR-PA7</strain>
    </source>
</reference>
<protein>
    <submittedName>
        <fullName evidence="2">Putative peptidoglycan binding domain containing protein</fullName>
    </submittedName>
</protein>